<dbReference type="RefSeq" id="WP_273926723.1">
    <property type="nucleotide sequence ID" value="NZ_JAQSIO010000003.1"/>
</dbReference>
<dbReference type="InterPro" id="IPR008707">
    <property type="entry name" value="B-propeller_PilY1"/>
</dbReference>
<dbReference type="Pfam" id="PF05567">
    <property type="entry name" value="T4P_PilY1"/>
    <property type="match status" value="2"/>
</dbReference>
<organism evidence="5 6">
    <name type="scientific">Curvibacter microcysteis</name>
    <dbReference type="NCBI Taxonomy" id="3026419"/>
    <lineage>
        <taxon>Bacteria</taxon>
        <taxon>Pseudomonadati</taxon>
        <taxon>Pseudomonadota</taxon>
        <taxon>Betaproteobacteria</taxon>
        <taxon>Burkholderiales</taxon>
        <taxon>Comamonadaceae</taxon>
        <taxon>Curvibacter</taxon>
    </lineage>
</organism>
<dbReference type="Proteomes" id="UP001528672">
    <property type="component" value="Unassembled WGS sequence"/>
</dbReference>
<evidence type="ECO:0000313" key="5">
    <source>
        <dbReference type="EMBL" id="MDD0815061.1"/>
    </source>
</evidence>
<dbReference type="EMBL" id="JAQSIO010000003">
    <property type="protein sequence ID" value="MDD0815061.1"/>
    <property type="molecule type" value="Genomic_DNA"/>
</dbReference>
<accession>A0ABT5MF51</accession>
<evidence type="ECO:0000256" key="2">
    <source>
        <dbReference type="ARBA" id="ARBA00022837"/>
    </source>
</evidence>
<proteinExistence type="predicted"/>
<feature type="compositionally biased region" description="Polar residues" evidence="3">
    <location>
        <begin position="621"/>
        <end position="630"/>
    </location>
</feature>
<feature type="domain" description="PilY1 beta-propeller" evidence="4">
    <location>
        <begin position="917"/>
        <end position="1088"/>
    </location>
</feature>
<evidence type="ECO:0000256" key="3">
    <source>
        <dbReference type="SAM" id="MobiDB-lite"/>
    </source>
</evidence>
<evidence type="ECO:0000313" key="6">
    <source>
        <dbReference type="Proteomes" id="UP001528672"/>
    </source>
</evidence>
<feature type="domain" description="PilY1 beta-propeller" evidence="4">
    <location>
        <begin position="1175"/>
        <end position="1304"/>
    </location>
</feature>
<protein>
    <submittedName>
        <fullName evidence="5">PilC/PilY family type IV pilus protein</fullName>
    </submittedName>
</protein>
<evidence type="ECO:0000259" key="4">
    <source>
        <dbReference type="Pfam" id="PF05567"/>
    </source>
</evidence>
<feature type="region of interest" description="Disordered" evidence="3">
    <location>
        <begin position="618"/>
        <end position="644"/>
    </location>
</feature>
<comment type="caution">
    <text evidence="5">The sequence shown here is derived from an EMBL/GenBank/DDBJ whole genome shotgun (WGS) entry which is preliminary data.</text>
</comment>
<keyword evidence="6" id="KW-1185">Reference proteome</keyword>
<reference evidence="5 6" key="1">
    <citation type="submission" date="2023-02" db="EMBL/GenBank/DDBJ databases">
        <title>Bacterial whole genome sequence for Curvibacter sp. HBC28.</title>
        <authorList>
            <person name="Le V."/>
            <person name="Ko S.-R."/>
            <person name="Ahn C.-Y."/>
            <person name="Oh H.-M."/>
        </authorList>
    </citation>
    <scope>NUCLEOTIDE SEQUENCE [LARGE SCALE GENOMIC DNA]</scope>
    <source>
        <strain evidence="5 6">HBC28</strain>
    </source>
</reference>
<evidence type="ECO:0000256" key="1">
    <source>
        <dbReference type="ARBA" id="ARBA00022723"/>
    </source>
</evidence>
<keyword evidence="2" id="KW-0106">Calcium</keyword>
<sequence length="1497" mass="159231">MNQTLSPAASWLARLRPQWTGTPRQTLSWALGALVLGSLGLSFMVRGAATPPNIQAIALSSTPLYAATPIDKPSLALALSVEFPTVGSQYPSGGSNDSSYANTTEYLGYYDAESCYTYNDAPSETPAGGLTTTDYKRFDRSGAATNRKCSNAFSGNFLNWATSSAIDMLRLALSGGDRYIDQDGLTILQRAVLPNGDPTCFWNTSNFPAKQLTRNGGGSGTYWGAVPTAMITAANGNDIYVANTLNRIYFGTSATGDCWSGPANYVLNSPASNKAIGTVSSTVSSRGSGTTKCADEGGVCNFTGTKQVWYGASNKWRWAPASNGVDCTNGVFGDPIPGTGKACYIKDYTGTWTPPEGQGTMLNSDGYFFSRVQVCNKVSGVLADVRDYGLCKLYPSGNYKPAGVIQKYSDQLRLAAFGYLMDQTASYSDGRYGGVLRAPMKYVGYKTFDENGADTTPSTGNANMEWDNTTGVFKTNPDGDSSFSISGVINYLNKFGRTGSVAGRYKQYDPVGELHYETLRYLQGLSPSADAISNITTDMKDGFPVYTTWTDPYGGTRSATADYSCVRSNIVVIGDINTHDGNRLPSPSVANNIIDINAWRTVVQNFEQNVTSATYVDGQGVTRNTGNPNGANGGVPSGSSTSQIMGSAYWSHTHDIRPSTWTNAPTKVRPGLRVKNYLFDVNEYGSQSDANNRRFSNQFFMASKYGGFESDASNTGSNPYNTWGNPFRNQSGGADNNVWQNLSSPGEASTYYLQSSARGVLSAFDGIFSRAANSSRNIAGVAIQSREVSTTVDNVIYQGAFDTSSWTGDVLALPLTVVGTSTLTLSSQADWSAADILTNRANPSTTRTIVMGRPGATANPTATDFTWAAITDASIKSDLNKASSNAAADGLGSSRVAFLRGDRSLEGSTFRSRSKLLGDIINSSVVYSGTPTTAYIENSYSTFYTNNKSRTPAVFVGANDGMLHAFNASKGTSGGTELFAYIPSWMSSKLSELTSTSYLNNHQSYVDGVPVVGEACVGPAHTLTATTCTWKTVLASGTGAGGQGVFALDVTDPTAFSASKVMWEFTKTDDADMGYVVGAPQIVKMKVSSNTATTPTYRWFVAVASGVNNYVSDSAGRFSTTGNPAIFFLALDKAAGDAWTQGTNYYKVLLPFDATLAITKATGVANFTPMYGGAGEVTYLFAGDLHGKLWKLDFTPRDATHPTSAFDPSNSSHWTMERLSFFNKGTATTPIPYPMYSATDAATTPNIQPIFSAPRIFTGPVVNGKKTYYVLFGTGKFLEASDKTSTAQNTIYTIFDNGVTGVNQSDSSPTSATTANVISGRGRLQSGTVNTSTLTITVPAFLWGRAASNADTTQRSGWYFDLPSTGEKMISAFLGLTNYATFNTIVPGAAGAAGSCTATPGSGNSYSVNIATGNGTYISSSVGLLGSTMYVKNSGLITPGPSNSTGRKERKITYESISTGSSGSALTNTKVEIKEAYGRLSWRQVNNYWDLHQKATE</sequence>
<gene>
    <name evidence="5" type="ORF">PSQ39_10505</name>
</gene>
<name>A0ABT5MF51_9BURK</name>
<keyword evidence="1" id="KW-0479">Metal-binding</keyword>